<evidence type="ECO:0000256" key="7">
    <source>
        <dbReference type="ARBA" id="ARBA00022837"/>
    </source>
</evidence>
<sequence>MGNLLQMHKVDGLSNGEALFGYRTSNNVSLFWCFHSFISEALRYNPILPFRGSWNRVQMGLLSTLLGILGFGIGIPIGLFIGFYFFIYSEPKDSENPVTRLLQELDRASLEDLLPEIPLWVKNSDYDRVDWLNKFILDMWPYLDKAIGGTIRSMAQPIFAEYIGKFQIESIEFENLSLGTLPPSIHGLKMYETNEKKLVMEPAIKWAGNSNIVVALKLLSLRITIQLVDLQISVTPQITLKPLVPTFPCFAKIVVSLMEKPYIDFGMKVLGGDIMSVPGLYHFVQETIKKQVATLYLWPHSLEIPILDGSTVAVKKPVGILHVKVVRAIKLLKMDLLGLSDPYVKLKLSEERLPSRKTTIKKKNLNPEWNENFKLIVKDPQSQILNINVYDWDQVGGHDRLGSQIIPLKLLTPHETKEFTLDLLKNTGISYPHEKKHRGQIVLELTYAPFREDNDCFSGLLDGFVRKESVGDRASGNDSFSGAGLLLVTVHGAEDVEGKHHNNPYALILFRGEKKKSKRISRTRDPVWNEEFQFMLDEPPVNDKIHIKVRSKRTRFGFRSKEALGHVDINLADVVYNDRINEKYHLIDSKNGVIHVELRWQTI</sequence>
<keyword evidence="11 12" id="KW-0472">Membrane</keyword>
<dbReference type="GO" id="GO:0008289">
    <property type="term" value="F:lipid binding"/>
    <property type="evidence" value="ECO:0007669"/>
    <property type="project" value="UniProtKB-KW"/>
</dbReference>
<dbReference type="FunFam" id="2.60.40.150:FF:000102">
    <property type="entry name" value="Synaptotagmin-2 isoform A"/>
    <property type="match status" value="1"/>
</dbReference>
<evidence type="ECO:0000313" key="15">
    <source>
        <dbReference type="EMBL" id="CAK9136102.1"/>
    </source>
</evidence>
<accession>A0ABC8QUK7</accession>
<dbReference type="GO" id="GO:0012505">
    <property type="term" value="C:endomembrane system"/>
    <property type="evidence" value="ECO:0007669"/>
    <property type="project" value="UniProtKB-ARBA"/>
</dbReference>
<keyword evidence="7" id="KW-0106">Calcium</keyword>
<evidence type="ECO:0000256" key="5">
    <source>
        <dbReference type="ARBA" id="ARBA00022723"/>
    </source>
</evidence>
<evidence type="ECO:0000256" key="10">
    <source>
        <dbReference type="ARBA" id="ARBA00023121"/>
    </source>
</evidence>
<keyword evidence="3" id="KW-0813">Transport</keyword>
<keyword evidence="8 12" id="KW-1133">Transmembrane helix</keyword>
<dbReference type="PROSITE" id="PS50004">
    <property type="entry name" value="C2"/>
    <property type="match status" value="2"/>
</dbReference>
<keyword evidence="9" id="KW-0445">Lipid transport</keyword>
<keyword evidence="4 12" id="KW-0812">Transmembrane</keyword>
<feature type="transmembrane region" description="Helical" evidence="12">
    <location>
        <begin position="61"/>
        <end position="87"/>
    </location>
</feature>
<evidence type="ECO:0000256" key="9">
    <source>
        <dbReference type="ARBA" id="ARBA00023055"/>
    </source>
</evidence>
<proteinExistence type="inferred from homology"/>
<keyword evidence="6" id="KW-0677">Repeat</keyword>
<dbReference type="GO" id="GO:0016020">
    <property type="term" value="C:membrane"/>
    <property type="evidence" value="ECO:0007669"/>
    <property type="project" value="UniProtKB-SubCell"/>
</dbReference>
<dbReference type="Proteomes" id="UP001642360">
    <property type="component" value="Unassembled WGS sequence"/>
</dbReference>
<evidence type="ECO:0000256" key="8">
    <source>
        <dbReference type="ARBA" id="ARBA00022989"/>
    </source>
</evidence>
<dbReference type="InterPro" id="IPR035892">
    <property type="entry name" value="C2_domain_sf"/>
</dbReference>
<evidence type="ECO:0000259" key="13">
    <source>
        <dbReference type="PROSITE" id="PS50004"/>
    </source>
</evidence>
<feature type="domain" description="SMP-LTD" evidence="14">
    <location>
        <begin position="125"/>
        <end position="307"/>
    </location>
</feature>
<evidence type="ECO:0000256" key="3">
    <source>
        <dbReference type="ARBA" id="ARBA00022448"/>
    </source>
</evidence>
<evidence type="ECO:0000256" key="6">
    <source>
        <dbReference type="ARBA" id="ARBA00022737"/>
    </source>
</evidence>
<dbReference type="Pfam" id="PF00168">
    <property type="entry name" value="C2"/>
    <property type="match status" value="2"/>
</dbReference>
<dbReference type="PRINTS" id="PR00360">
    <property type="entry name" value="C2DOMAIN"/>
</dbReference>
<dbReference type="EMBL" id="CAUOFW020000737">
    <property type="protein sequence ID" value="CAK9136102.1"/>
    <property type="molecule type" value="Genomic_DNA"/>
</dbReference>
<dbReference type="SMART" id="SM00239">
    <property type="entry name" value="C2"/>
    <property type="match status" value="2"/>
</dbReference>
<dbReference type="GO" id="GO:0046872">
    <property type="term" value="F:metal ion binding"/>
    <property type="evidence" value="ECO:0007669"/>
    <property type="project" value="UniProtKB-KW"/>
</dbReference>
<evidence type="ECO:0000313" key="16">
    <source>
        <dbReference type="Proteomes" id="UP001642360"/>
    </source>
</evidence>
<dbReference type="PANTHER" id="PTHR10774:SF62">
    <property type="entry name" value="SYNAPTOTAGMIN-3"/>
    <property type="match status" value="1"/>
</dbReference>
<evidence type="ECO:0000256" key="1">
    <source>
        <dbReference type="ARBA" id="ARBA00004167"/>
    </source>
</evidence>
<comment type="similarity">
    <text evidence="2">Belongs to the synaptotagmin family.</text>
</comment>
<dbReference type="FunFam" id="2.60.40.150:FF:000066">
    <property type="entry name" value="Extended synaptotagmin-2"/>
    <property type="match status" value="1"/>
</dbReference>
<dbReference type="GO" id="GO:0006869">
    <property type="term" value="P:lipid transport"/>
    <property type="evidence" value="ECO:0007669"/>
    <property type="project" value="UniProtKB-KW"/>
</dbReference>
<dbReference type="PANTHER" id="PTHR10774">
    <property type="entry name" value="EXTENDED SYNAPTOTAGMIN-RELATED"/>
    <property type="match status" value="1"/>
</dbReference>
<keyword evidence="10" id="KW-0446">Lipid-binding</keyword>
<name>A0ABC8QUK7_9AQUA</name>
<dbReference type="GO" id="GO:0005737">
    <property type="term" value="C:cytoplasm"/>
    <property type="evidence" value="ECO:0007669"/>
    <property type="project" value="UniProtKB-ARBA"/>
</dbReference>
<dbReference type="AlphaFoldDB" id="A0ABC8QUK7"/>
<keyword evidence="5" id="KW-0479">Metal-binding</keyword>
<dbReference type="CDD" id="cd21677">
    <property type="entry name" value="SMP_SYT"/>
    <property type="match status" value="1"/>
</dbReference>
<evidence type="ECO:0000256" key="2">
    <source>
        <dbReference type="ARBA" id="ARBA00006996"/>
    </source>
</evidence>
<organism evidence="15 16">
    <name type="scientific">Ilex paraguariensis</name>
    <name type="common">yerba mate</name>
    <dbReference type="NCBI Taxonomy" id="185542"/>
    <lineage>
        <taxon>Eukaryota</taxon>
        <taxon>Viridiplantae</taxon>
        <taxon>Streptophyta</taxon>
        <taxon>Embryophyta</taxon>
        <taxon>Tracheophyta</taxon>
        <taxon>Spermatophyta</taxon>
        <taxon>Magnoliopsida</taxon>
        <taxon>eudicotyledons</taxon>
        <taxon>Gunneridae</taxon>
        <taxon>Pentapetalae</taxon>
        <taxon>asterids</taxon>
        <taxon>campanulids</taxon>
        <taxon>Aquifoliales</taxon>
        <taxon>Aquifoliaceae</taxon>
        <taxon>Ilex</taxon>
    </lineage>
</organism>
<reference evidence="15 16" key="1">
    <citation type="submission" date="2024-02" db="EMBL/GenBank/DDBJ databases">
        <authorList>
            <person name="Vignale AGUSTIN F."/>
            <person name="Sosa J E."/>
            <person name="Modenutti C."/>
        </authorList>
    </citation>
    <scope>NUCLEOTIDE SEQUENCE [LARGE SCALE GENOMIC DNA]</scope>
</reference>
<comment type="caution">
    <text evidence="15">The sequence shown here is derived from an EMBL/GenBank/DDBJ whole genome shotgun (WGS) entry which is preliminary data.</text>
</comment>
<dbReference type="InterPro" id="IPR045050">
    <property type="entry name" value="Synaptotagmin_plant"/>
</dbReference>
<evidence type="ECO:0008006" key="17">
    <source>
        <dbReference type="Google" id="ProtNLM"/>
    </source>
</evidence>
<dbReference type="CDD" id="cd00030">
    <property type="entry name" value="C2"/>
    <property type="match status" value="1"/>
</dbReference>
<evidence type="ECO:0000256" key="11">
    <source>
        <dbReference type="ARBA" id="ARBA00023136"/>
    </source>
</evidence>
<comment type="subcellular location">
    <subcellularLocation>
        <location evidence="1">Membrane</location>
        <topology evidence="1">Single-pass membrane protein</topology>
    </subcellularLocation>
</comment>
<dbReference type="SUPFAM" id="SSF49562">
    <property type="entry name" value="C2 domain (Calcium/lipid-binding domain, CaLB)"/>
    <property type="match status" value="2"/>
</dbReference>
<evidence type="ECO:0000259" key="14">
    <source>
        <dbReference type="PROSITE" id="PS51847"/>
    </source>
</evidence>
<keyword evidence="16" id="KW-1185">Reference proteome</keyword>
<dbReference type="InterPro" id="IPR000008">
    <property type="entry name" value="C2_dom"/>
</dbReference>
<feature type="domain" description="C2" evidence="13">
    <location>
        <begin position="298"/>
        <end position="421"/>
    </location>
</feature>
<dbReference type="Gene3D" id="2.60.40.150">
    <property type="entry name" value="C2 domain"/>
    <property type="match status" value="2"/>
</dbReference>
<evidence type="ECO:0000256" key="12">
    <source>
        <dbReference type="SAM" id="Phobius"/>
    </source>
</evidence>
<gene>
    <name evidence="15" type="ORF">ILEXP_LOCUS3077</name>
</gene>
<evidence type="ECO:0000256" key="4">
    <source>
        <dbReference type="ARBA" id="ARBA00022692"/>
    </source>
</evidence>
<protein>
    <recommendedName>
        <fullName evidence="17">Synaptotagmin-3</fullName>
    </recommendedName>
</protein>
<dbReference type="PROSITE" id="PS51847">
    <property type="entry name" value="SMP"/>
    <property type="match status" value="1"/>
</dbReference>
<dbReference type="InterPro" id="IPR039010">
    <property type="entry name" value="Synaptotagmin_SMP"/>
</dbReference>
<dbReference type="Pfam" id="PF17047">
    <property type="entry name" value="SMP_LBD"/>
    <property type="match status" value="1"/>
</dbReference>
<feature type="domain" description="C2" evidence="13">
    <location>
        <begin position="466"/>
        <end position="584"/>
    </location>
</feature>
<dbReference type="InterPro" id="IPR031468">
    <property type="entry name" value="SMP_LBD"/>
</dbReference>